<dbReference type="PANTHER" id="PTHR43794">
    <property type="entry name" value="AMINOHYDROLASE SSNA-RELATED"/>
    <property type="match status" value="1"/>
</dbReference>
<dbReference type="SUPFAM" id="SSF51338">
    <property type="entry name" value="Composite domain of metallo-dependent hydrolases"/>
    <property type="match status" value="1"/>
</dbReference>
<dbReference type="STRING" id="1601833.SAMN05518684_10914"/>
<keyword evidence="1" id="KW-0378">Hydrolase</keyword>
<dbReference type="InterPro" id="IPR011059">
    <property type="entry name" value="Metal-dep_hydrolase_composite"/>
</dbReference>
<sequence>MKADVVFTHAYVLTMKGEGVGMIEDGAVAVKGNRIIKTGTHEEVMKVCQTEEEVDAKGKLIMPGLIDAHIHTGLAILRGVAQDITGWMEEGLWPFMKHVTDDDHLKGSMLNIIEGVKAGTTTFCDYDSNMNELAENYAEIGAKARVAEMVNEIPKDIGDLPAGELYPFDPAIGERKLQNNIKLMDKWHGAANGKVTCLFGPHGPDMMSLDLLKETKSLAEKYDTKLHMHVCQGDREILQMEKRYGKRSIPFLHEEGFLNDRLLAVHLTEATKKETEMVAASGASMVNCSGSIGIIDGIVPPVLEFTEAGGLAALGSDQAPGNNCNNMFNEMKFAAILNKVKRKDPAVFTATKALRMATIEAAQAIGLGHETGSLEEGKKADLVFIDLESPAMSPVISKPVRNIVPNLVYSANGSEVADVMVDGKFIMKDRQILTLNERAKIKEANEAAEGLSERAASQFTAQHSPLVAMMERGEL</sequence>
<dbReference type="PANTHER" id="PTHR43794:SF11">
    <property type="entry name" value="AMIDOHYDROLASE-RELATED DOMAIN-CONTAINING PROTEIN"/>
    <property type="match status" value="1"/>
</dbReference>
<dbReference type="InterPro" id="IPR032466">
    <property type="entry name" value="Metal_Hydrolase"/>
</dbReference>
<protein>
    <submittedName>
        <fullName evidence="3">5-methylthioadenosine/S-adenosylhomocysteine deaminase</fullName>
    </submittedName>
</protein>
<feature type="domain" description="Amidohydrolase-related" evidence="2">
    <location>
        <begin position="61"/>
        <end position="425"/>
    </location>
</feature>
<name>A0A1H9V053_9BACI</name>
<keyword evidence="4" id="KW-1185">Reference proteome</keyword>
<dbReference type="InterPro" id="IPR050287">
    <property type="entry name" value="MTA/SAH_deaminase"/>
</dbReference>
<dbReference type="Gene3D" id="2.30.40.10">
    <property type="entry name" value="Urease, subunit C, domain 1"/>
    <property type="match status" value="1"/>
</dbReference>
<gene>
    <name evidence="3" type="ORF">SAMN05518684_10914</name>
</gene>
<dbReference type="SUPFAM" id="SSF51556">
    <property type="entry name" value="Metallo-dependent hydrolases"/>
    <property type="match status" value="1"/>
</dbReference>
<proteinExistence type="predicted"/>
<dbReference type="Gene3D" id="3.20.20.140">
    <property type="entry name" value="Metal-dependent hydrolases"/>
    <property type="match status" value="1"/>
</dbReference>
<reference evidence="4" key="1">
    <citation type="submission" date="2016-10" db="EMBL/GenBank/DDBJ databases">
        <authorList>
            <person name="Varghese N."/>
            <person name="Submissions S."/>
        </authorList>
    </citation>
    <scope>NUCLEOTIDE SEQUENCE [LARGE SCALE GENOMIC DNA]</scope>
    <source>
        <strain evidence="4">S9</strain>
    </source>
</reference>
<dbReference type="EMBL" id="FOGT01000009">
    <property type="protein sequence ID" value="SES14663.1"/>
    <property type="molecule type" value="Genomic_DNA"/>
</dbReference>
<dbReference type="Proteomes" id="UP000198571">
    <property type="component" value="Unassembled WGS sequence"/>
</dbReference>
<dbReference type="RefSeq" id="WP_093052257.1">
    <property type="nucleotide sequence ID" value="NZ_FOGT01000009.1"/>
</dbReference>
<dbReference type="Pfam" id="PF01979">
    <property type="entry name" value="Amidohydro_1"/>
    <property type="match status" value="1"/>
</dbReference>
<evidence type="ECO:0000259" key="2">
    <source>
        <dbReference type="Pfam" id="PF01979"/>
    </source>
</evidence>
<dbReference type="InterPro" id="IPR006680">
    <property type="entry name" value="Amidohydro-rel"/>
</dbReference>
<evidence type="ECO:0000313" key="4">
    <source>
        <dbReference type="Proteomes" id="UP000198571"/>
    </source>
</evidence>
<organism evidence="3 4">
    <name type="scientific">Salipaludibacillus aurantiacus</name>
    <dbReference type="NCBI Taxonomy" id="1601833"/>
    <lineage>
        <taxon>Bacteria</taxon>
        <taxon>Bacillati</taxon>
        <taxon>Bacillota</taxon>
        <taxon>Bacilli</taxon>
        <taxon>Bacillales</taxon>
        <taxon>Bacillaceae</taxon>
    </lineage>
</organism>
<evidence type="ECO:0000313" key="3">
    <source>
        <dbReference type="EMBL" id="SES14663.1"/>
    </source>
</evidence>
<accession>A0A1H9V053</accession>
<dbReference type="AlphaFoldDB" id="A0A1H9V053"/>
<dbReference type="GO" id="GO:0016810">
    <property type="term" value="F:hydrolase activity, acting on carbon-nitrogen (but not peptide) bonds"/>
    <property type="evidence" value="ECO:0007669"/>
    <property type="project" value="InterPro"/>
</dbReference>
<dbReference type="OrthoDB" id="9807210at2"/>
<evidence type="ECO:0000256" key="1">
    <source>
        <dbReference type="ARBA" id="ARBA00022801"/>
    </source>
</evidence>